<evidence type="ECO:0000313" key="1">
    <source>
        <dbReference type="EMBL" id="MBC2606770.1"/>
    </source>
</evidence>
<comment type="caution">
    <text evidence="1">The sequence shown here is derived from an EMBL/GenBank/DDBJ whole genome shotgun (WGS) entry which is preliminary data.</text>
</comment>
<dbReference type="AlphaFoldDB" id="A0A7X1E8G3"/>
<reference evidence="1 2" key="1">
    <citation type="submission" date="2020-07" db="EMBL/GenBank/DDBJ databases">
        <authorList>
            <person name="Feng X."/>
        </authorList>
    </citation>
    <scope>NUCLEOTIDE SEQUENCE [LARGE SCALE GENOMIC DNA]</scope>
    <source>
        <strain evidence="1 2">JCM23202</strain>
    </source>
</reference>
<dbReference type="RefSeq" id="WP_185660635.1">
    <property type="nucleotide sequence ID" value="NZ_CAWPOO010000012.1"/>
</dbReference>
<accession>A0A7X1E8G3</accession>
<protein>
    <submittedName>
        <fullName evidence="1">Uncharacterized protein</fullName>
    </submittedName>
</protein>
<organism evidence="1 2">
    <name type="scientific">Pelagicoccus albus</name>
    <dbReference type="NCBI Taxonomy" id="415222"/>
    <lineage>
        <taxon>Bacteria</taxon>
        <taxon>Pseudomonadati</taxon>
        <taxon>Verrucomicrobiota</taxon>
        <taxon>Opitutia</taxon>
        <taxon>Puniceicoccales</taxon>
        <taxon>Pelagicoccaceae</taxon>
        <taxon>Pelagicoccus</taxon>
    </lineage>
</organism>
<dbReference type="EMBL" id="JACHVC010000012">
    <property type="protein sequence ID" value="MBC2606770.1"/>
    <property type="molecule type" value="Genomic_DNA"/>
</dbReference>
<dbReference type="Proteomes" id="UP000526501">
    <property type="component" value="Unassembled WGS sequence"/>
</dbReference>
<proteinExistence type="predicted"/>
<gene>
    <name evidence="1" type="ORF">H5P27_12020</name>
</gene>
<evidence type="ECO:0000313" key="2">
    <source>
        <dbReference type="Proteomes" id="UP000526501"/>
    </source>
</evidence>
<name>A0A7X1E8G3_9BACT</name>
<sequence>MTALWLAEAGCQSVASEVRIPLSPYRVDVAGYRAVPRMGVWGQTYAMECKQSRADFLRDAGVEVSAVRELGVVKEEVEELRQLLGVHLPDCRQGSVLFREFDEYDFGDLRHERWRRLVSRLSLLERKLAEGVKFSRLVRYASANFFYLVVEEGVLADAREIPPAWGCLVREGGSLRLEREATSLASPVNAKLAYLERISARASKLVAASRVNSESGA</sequence>
<keyword evidence="2" id="KW-1185">Reference proteome</keyword>